<sequence>MAAEINLNEEKHHDKTLTELEYADTKESVLEGPIARPEGKVYITTSAAQVDSLKFAKDGHTLLVPQPSDDPNDPLNWSSVKKNTLLVIVSLSALLPEFGSSLGAVTLLPQAEEWHMTPDHVNHSQAGNVFMLGVGGLFAITCSAYFGRLPVLFWMLCMALGTAIWCAAAVTFESFMAARILNGFFSAVSQSGATIFINDLFFFHEKARKIGIWICFVILAPSLGPMLGAFMLTTQRWPLPYWILSSITGLCLVLVILFGEETYYDRRLKLEEQPVKRHRLLRLIGVEQFQSRRQRNTVRETLRRPAHVLILPTVFISVIYAGITFAWQVGINTTAAIFLTPLYHFGILQVGYFYFAPAIGAVLGEAAGYFTHDFIAKRYEKTHNGYFHPEARLRGTWVATPFLVAGLVLIGFAFQDHLHYLVAAAGWILYNIGAMISVVSINAYCLDSYPEASGEAAAWLNLGRTVGGFIISYEQVTWATSEGTKASFGIQAGICTFGLVLVAFLQIYGQRLRKWSGSLNFKTI</sequence>
<comment type="subcellular location">
    <subcellularLocation>
        <location evidence="1">Membrane</location>
        <topology evidence="1">Multi-pass membrane protein</topology>
    </subcellularLocation>
</comment>
<keyword evidence="2 5" id="KW-0812">Transmembrane</keyword>
<evidence type="ECO:0000259" key="6">
    <source>
        <dbReference type="PROSITE" id="PS50850"/>
    </source>
</evidence>
<protein>
    <recommendedName>
        <fullName evidence="6">Major facilitator superfamily (MFS) profile domain-containing protein</fullName>
    </recommendedName>
</protein>
<dbReference type="RefSeq" id="XP_016630674.1">
    <property type="nucleotide sequence ID" value="XM_016778314.1"/>
</dbReference>
<dbReference type="Gene3D" id="1.20.1250.20">
    <property type="entry name" value="MFS general substrate transporter like domains"/>
    <property type="match status" value="1"/>
</dbReference>
<organism evidence="7 8">
    <name type="scientific">Fonsecaea multimorphosa CBS 102226</name>
    <dbReference type="NCBI Taxonomy" id="1442371"/>
    <lineage>
        <taxon>Eukaryota</taxon>
        <taxon>Fungi</taxon>
        <taxon>Dikarya</taxon>
        <taxon>Ascomycota</taxon>
        <taxon>Pezizomycotina</taxon>
        <taxon>Eurotiomycetes</taxon>
        <taxon>Chaetothyriomycetidae</taxon>
        <taxon>Chaetothyriales</taxon>
        <taxon>Herpotrichiellaceae</taxon>
        <taxon>Fonsecaea</taxon>
    </lineage>
</organism>
<keyword evidence="8" id="KW-1185">Reference proteome</keyword>
<dbReference type="GO" id="GO:0022857">
    <property type="term" value="F:transmembrane transporter activity"/>
    <property type="evidence" value="ECO:0007669"/>
    <property type="project" value="InterPro"/>
</dbReference>
<feature type="transmembrane region" description="Helical" evidence="5">
    <location>
        <begin position="128"/>
        <end position="146"/>
    </location>
</feature>
<evidence type="ECO:0000256" key="4">
    <source>
        <dbReference type="ARBA" id="ARBA00023136"/>
    </source>
</evidence>
<evidence type="ECO:0000256" key="3">
    <source>
        <dbReference type="ARBA" id="ARBA00022989"/>
    </source>
</evidence>
<dbReference type="EMBL" id="KN848077">
    <property type="protein sequence ID" value="KIX96551.1"/>
    <property type="molecule type" value="Genomic_DNA"/>
</dbReference>
<dbReference type="AlphaFoldDB" id="A0A0D2IHN4"/>
<dbReference type="PANTHER" id="PTHR23502">
    <property type="entry name" value="MAJOR FACILITATOR SUPERFAMILY"/>
    <property type="match status" value="1"/>
</dbReference>
<feature type="transmembrane region" description="Helical" evidence="5">
    <location>
        <begin position="153"/>
        <end position="172"/>
    </location>
</feature>
<feature type="transmembrane region" description="Helical" evidence="5">
    <location>
        <begin position="488"/>
        <end position="508"/>
    </location>
</feature>
<dbReference type="PANTHER" id="PTHR23502:SF187">
    <property type="entry name" value="TRANSPORTER, PUTATIVE (AFU_ORTHOLOGUE AFUA_2G17840)-RELATED"/>
    <property type="match status" value="1"/>
</dbReference>
<reference evidence="7 8" key="1">
    <citation type="submission" date="2015-01" db="EMBL/GenBank/DDBJ databases">
        <title>The Genome Sequence of Fonsecaea multimorphosa CBS 102226.</title>
        <authorList>
            <consortium name="The Broad Institute Genomics Platform"/>
            <person name="Cuomo C."/>
            <person name="de Hoog S."/>
            <person name="Gorbushina A."/>
            <person name="Stielow B."/>
            <person name="Teixiera M."/>
            <person name="Abouelleil A."/>
            <person name="Chapman S.B."/>
            <person name="Priest M."/>
            <person name="Young S.K."/>
            <person name="Wortman J."/>
            <person name="Nusbaum C."/>
            <person name="Birren B."/>
        </authorList>
    </citation>
    <scope>NUCLEOTIDE SEQUENCE [LARGE SCALE GENOMIC DNA]</scope>
    <source>
        <strain evidence="7 8">CBS 102226</strain>
    </source>
</reference>
<feature type="domain" description="Major facilitator superfamily (MFS) profile" evidence="6">
    <location>
        <begin position="85"/>
        <end position="510"/>
    </location>
</feature>
<dbReference type="GeneID" id="27713563"/>
<feature type="transmembrane region" description="Helical" evidence="5">
    <location>
        <begin position="420"/>
        <end position="444"/>
    </location>
</feature>
<feature type="transmembrane region" description="Helical" evidence="5">
    <location>
        <begin position="239"/>
        <end position="259"/>
    </location>
</feature>
<accession>A0A0D2IHN4</accession>
<dbReference type="InterPro" id="IPR011701">
    <property type="entry name" value="MFS"/>
</dbReference>
<dbReference type="GO" id="GO:0005886">
    <property type="term" value="C:plasma membrane"/>
    <property type="evidence" value="ECO:0007669"/>
    <property type="project" value="TreeGrafter"/>
</dbReference>
<dbReference type="InterPro" id="IPR020846">
    <property type="entry name" value="MFS_dom"/>
</dbReference>
<gene>
    <name evidence="7" type="ORF">Z520_07817</name>
</gene>
<dbReference type="Pfam" id="PF07690">
    <property type="entry name" value="MFS_1"/>
    <property type="match status" value="1"/>
</dbReference>
<evidence type="ECO:0000313" key="7">
    <source>
        <dbReference type="EMBL" id="KIX96551.1"/>
    </source>
</evidence>
<dbReference type="Proteomes" id="UP000053411">
    <property type="component" value="Unassembled WGS sequence"/>
</dbReference>
<name>A0A0D2IHN4_9EURO</name>
<evidence type="ECO:0000256" key="5">
    <source>
        <dbReference type="SAM" id="Phobius"/>
    </source>
</evidence>
<feature type="transmembrane region" description="Helical" evidence="5">
    <location>
        <begin position="308"/>
        <end position="331"/>
    </location>
</feature>
<keyword evidence="3 5" id="KW-1133">Transmembrane helix</keyword>
<evidence type="ECO:0000313" key="8">
    <source>
        <dbReference type="Proteomes" id="UP000053411"/>
    </source>
</evidence>
<evidence type="ECO:0000256" key="1">
    <source>
        <dbReference type="ARBA" id="ARBA00004141"/>
    </source>
</evidence>
<keyword evidence="4 5" id="KW-0472">Membrane</keyword>
<feature type="transmembrane region" description="Helical" evidence="5">
    <location>
        <begin position="184"/>
        <end position="203"/>
    </location>
</feature>
<dbReference type="InterPro" id="IPR036259">
    <property type="entry name" value="MFS_trans_sf"/>
</dbReference>
<dbReference type="PROSITE" id="PS50850">
    <property type="entry name" value="MFS"/>
    <property type="match status" value="1"/>
</dbReference>
<feature type="transmembrane region" description="Helical" evidence="5">
    <location>
        <begin position="210"/>
        <end position="233"/>
    </location>
</feature>
<proteinExistence type="predicted"/>
<feature type="transmembrane region" description="Helical" evidence="5">
    <location>
        <begin position="85"/>
        <end position="108"/>
    </location>
</feature>
<dbReference type="SUPFAM" id="SSF103473">
    <property type="entry name" value="MFS general substrate transporter"/>
    <property type="match status" value="1"/>
</dbReference>
<dbReference type="VEuPathDB" id="FungiDB:Z520_07817"/>
<feature type="transmembrane region" description="Helical" evidence="5">
    <location>
        <begin position="393"/>
        <end position="414"/>
    </location>
</feature>
<evidence type="ECO:0000256" key="2">
    <source>
        <dbReference type="ARBA" id="ARBA00022692"/>
    </source>
</evidence>
<dbReference type="OrthoDB" id="2533084at2759"/>
<feature type="transmembrane region" description="Helical" evidence="5">
    <location>
        <begin position="351"/>
        <end position="372"/>
    </location>
</feature>